<dbReference type="InterPro" id="IPR050325">
    <property type="entry name" value="Prot/Nucl_acid_deglycase"/>
</dbReference>
<dbReference type="PANTHER" id="PTHR48094:SF12">
    <property type="entry name" value="PARKINSON DISEASE PROTEIN 7 HOMOLOG"/>
    <property type="match status" value="1"/>
</dbReference>
<dbReference type="RefSeq" id="WP_224036751.1">
    <property type="nucleotide sequence ID" value="NZ_AP024849.1"/>
</dbReference>
<dbReference type="Pfam" id="PF01965">
    <property type="entry name" value="DJ-1_PfpI"/>
    <property type="match status" value="1"/>
</dbReference>
<dbReference type="EMBL" id="AP024849">
    <property type="protein sequence ID" value="BCZ45127.1"/>
    <property type="molecule type" value="Genomic_DNA"/>
</dbReference>
<gene>
    <name evidence="2" type="ORF">psyc5s11_11940</name>
</gene>
<dbReference type="Gene3D" id="3.40.50.880">
    <property type="match status" value="1"/>
</dbReference>
<reference evidence="3" key="1">
    <citation type="submission" date="2021-07" db="EMBL/GenBank/DDBJ databases">
        <title>Complete genome sequencing of a Clostridium isolate.</title>
        <authorList>
            <person name="Ueki A."/>
            <person name="Tonouchi A."/>
        </authorList>
    </citation>
    <scope>NUCLEOTIDE SEQUENCE [LARGE SCALE GENOMIC DNA]</scope>
    <source>
        <strain evidence="3">C5S11</strain>
    </source>
</reference>
<evidence type="ECO:0000313" key="2">
    <source>
        <dbReference type="EMBL" id="BCZ45127.1"/>
    </source>
</evidence>
<dbReference type="NCBIfam" id="TIGR01383">
    <property type="entry name" value="not_thiJ"/>
    <property type="match status" value="1"/>
</dbReference>
<organism evidence="2 3">
    <name type="scientific">Clostridium gelidum</name>
    <dbReference type="NCBI Taxonomy" id="704125"/>
    <lineage>
        <taxon>Bacteria</taxon>
        <taxon>Bacillati</taxon>
        <taxon>Bacillota</taxon>
        <taxon>Clostridia</taxon>
        <taxon>Eubacteriales</taxon>
        <taxon>Clostridiaceae</taxon>
        <taxon>Clostridium</taxon>
    </lineage>
</organism>
<evidence type="ECO:0000313" key="3">
    <source>
        <dbReference type="Proteomes" id="UP000824633"/>
    </source>
</evidence>
<keyword evidence="3" id="KW-1185">Reference proteome</keyword>
<feature type="domain" description="DJ-1/PfpI" evidence="1">
    <location>
        <begin position="3"/>
        <end position="164"/>
    </location>
</feature>
<name>A0ABN6ISE0_9CLOT</name>
<dbReference type="InterPro" id="IPR006287">
    <property type="entry name" value="DJ-1"/>
</dbReference>
<evidence type="ECO:0000259" key="1">
    <source>
        <dbReference type="Pfam" id="PF01965"/>
    </source>
</evidence>
<dbReference type="SUPFAM" id="SSF52317">
    <property type="entry name" value="Class I glutamine amidotransferase-like"/>
    <property type="match status" value="1"/>
</dbReference>
<dbReference type="Proteomes" id="UP000824633">
    <property type="component" value="Chromosome"/>
</dbReference>
<protein>
    <submittedName>
        <fullName evidence="2">4-methyl-5(B-hydroxyethyl)-thiazole monophosphate biosynthesis protein</fullName>
    </submittedName>
</protein>
<dbReference type="CDD" id="cd03135">
    <property type="entry name" value="GATase1_DJ-1"/>
    <property type="match status" value="1"/>
</dbReference>
<dbReference type="InterPro" id="IPR029062">
    <property type="entry name" value="Class_I_gatase-like"/>
</dbReference>
<dbReference type="PANTHER" id="PTHR48094">
    <property type="entry name" value="PROTEIN/NUCLEIC ACID DEGLYCASE DJ-1-RELATED"/>
    <property type="match status" value="1"/>
</dbReference>
<sequence length="188" mass="20902">MSRIAVFLAEGFEEGESLFVIDILRRAGFKCDSVSIDEEMVKGSHDIVVKADKIISDEIREYDMIVLPGGLPGATNLRDDERVIELVKYFDKAPEKFVAAICAAPMILEKAGIIKGRTITSYPGEKYTELFKEANYVEDIVVIDDHLITSRGPATTLPFAYALIDVLGGDSNKLKQGMLYNMVRESNF</sequence>
<accession>A0ABN6ISE0</accession>
<proteinExistence type="predicted"/>
<dbReference type="InterPro" id="IPR002818">
    <property type="entry name" value="DJ-1/PfpI"/>
</dbReference>